<feature type="compositionally biased region" description="Acidic residues" evidence="1">
    <location>
        <begin position="476"/>
        <end position="486"/>
    </location>
</feature>
<keyword evidence="3" id="KW-1185">Reference proteome</keyword>
<evidence type="ECO:0000313" key="2">
    <source>
        <dbReference type="EMBL" id="CAB9525839.1"/>
    </source>
</evidence>
<protein>
    <submittedName>
        <fullName evidence="2">Uncharacterized protein</fullName>
    </submittedName>
</protein>
<organism evidence="2 3">
    <name type="scientific">Seminavis robusta</name>
    <dbReference type="NCBI Taxonomy" id="568900"/>
    <lineage>
        <taxon>Eukaryota</taxon>
        <taxon>Sar</taxon>
        <taxon>Stramenopiles</taxon>
        <taxon>Ochrophyta</taxon>
        <taxon>Bacillariophyta</taxon>
        <taxon>Bacillariophyceae</taxon>
        <taxon>Bacillariophycidae</taxon>
        <taxon>Naviculales</taxon>
        <taxon>Naviculaceae</taxon>
        <taxon>Seminavis</taxon>
    </lineage>
</organism>
<comment type="caution">
    <text evidence="2">The sequence shown here is derived from an EMBL/GenBank/DDBJ whole genome shotgun (WGS) entry which is preliminary data.</text>
</comment>
<dbReference type="Proteomes" id="UP001153069">
    <property type="component" value="Unassembled WGS sequence"/>
</dbReference>
<gene>
    <name evidence="2" type="ORF">SEMRO_1735_G294350.1</name>
</gene>
<dbReference type="AlphaFoldDB" id="A0A9N8EVJ2"/>
<accession>A0A9N8EVJ2</accession>
<feature type="region of interest" description="Disordered" evidence="1">
    <location>
        <begin position="1"/>
        <end position="42"/>
    </location>
</feature>
<feature type="compositionally biased region" description="Basic and acidic residues" evidence="1">
    <location>
        <begin position="487"/>
        <end position="497"/>
    </location>
</feature>
<feature type="compositionally biased region" description="Basic and acidic residues" evidence="1">
    <location>
        <begin position="460"/>
        <end position="469"/>
    </location>
</feature>
<feature type="region of interest" description="Disordered" evidence="1">
    <location>
        <begin position="460"/>
        <end position="497"/>
    </location>
</feature>
<evidence type="ECO:0000313" key="3">
    <source>
        <dbReference type="Proteomes" id="UP001153069"/>
    </source>
</evidence>
<dbReference type="EMBL" id="CAICTM010001733">
    <property type="protein sequence ID" value="CAB9525839.1"/>
    <property type="molecule type" value="Genomic_DNA"/>
</dbReference>
<reference evidence="2" key="1">
    <citation type="submission" date="2020-06" db="EMBL/GenBank/DDBJ databases">
        <authorList>
            <consortium name="Plant Systems Biology data submission"/>
        </authorList>
    </citation>
    <scope>NUCLEOTIDE SEQUENCE</scope>
    <source>
        <strain evidence="2">D6</strain>
    </source>
</reference>
<name>A0A9N8EVJ2_9STRA</name>
<evidence type="ECO:0000256" key="1">
    <source>
        <dbReference type="SAM" id="MobiDB-lite"/>
    </source>
</evidence>
<proteinExistence type="predicted"/>
<sequence length="497" mass="51919">MSNNNQEGRKRGSEDITRSNDEGEEQAREVARRPRLGEQQADFAAQLQGFGGGGREALVGAAPGVGRQHLGGALLAAGLGGTGQAGQNQNMEQLLRQFMGSAQGQGAGNVAGRPPPAGLGNLAQLLNQPQPAAIAQGLNFAHRPTLGGQRDLGLNLAANMQAGHPQQNASASNIFSQQFGNPRGAQMAAGNPANLSNQFSADLIAALTGARRPDPPVAQGGVGRVNPLLGGSNQQVNDFLSSLSGAAASQIPMVVASAAAGLRQQAGGQLHAPVAPPPLAPGLVNQLQWAGWSTGAGAAVGGVAADAAAGGGAEEEKEEQQPIGRRRVALYVTTDDESVNAYQCFARKQIELFEATQDDVDAGAQGRNKPIILGQVGIRCRHCSELHPRFRTRAAVYYPSRLAVLYQAAQNIVQVHLPQLCESIPDAVRDHLKTLDSKRSGVGGGKNYWCDTAKAQGITDTKHGLRYEDNPLPEDLAGDEEEEEGKEEAKEEARSSP</sequence>
<feature type="compositionally biased region" description="Basic and acidic residues" evidence="1">
    <location>
        <begin position="7"/>
        <end position="36"/>
    </location>
</feature>